<protein>
    <submittedName>
        <fullName evidence="2">Phage exonuclease</fullName>
        <ecNumber evidence="2">3.1.11.3</ecNumber>
    </submittedName>
</protein>
<dbReference type="OrthoDB" id="1245848at2"/>
<evidence type="ECO:0000313" key="2">
    <source>
        <dbReference type="EMBL" id="BAQ18354.1"/>
    </source>
</evidence>
<keyword evidence="2" id="KW-0540">Nuclease</keyword>
<dbReference type="InterPro" id="IPR051703">
    <property type="entry name" value="NF-kappa-B_Signaling_Reg"/>
</dbReference>
<dbReference type="SUPFAM" id="SSF52980">
    <property type="entry name" value="Restriction endonuclease-like"/>
    <property type="match status" value="1"/>
</dbReference>
<evidence type="ECO:0000313" key="3">
    <source>
        <dbReference type="Proteomes" id="UP000031643"/>
    </source>
</evidence>
<dbReference type="AlphaFoldDB" id="A0A0A8K8N6"/>
<gene>
    <name evidence="2" type="ORF">GL4_2921</name>
</gene>
<dbReference type="PANTHER" id="PTHR46609">
    <property type="entry name" value="EXONUCLEASE, PHAGE-TYPE/RECB, C-TERMINAL DOMAIN-CONTAINING PROTEIN"/>
    <property type="match status" value="1"/>
</dbReference>
<accession>A0A0A8K8N6</accession>
<keyword evidence="2" id="KW-0378">Hydrolase</keyword>
<dbReference type="Pfam" id="PF09588">
    <property type="entry name" value="YqaJ"/>
    <property type="match status" value="1"/>
</dbReference>
<dbReference type="GO" id="GO:0051908">
    <property type="term" value="F:double-stranded DNA 5'-3' DNA exonuclease activity"/>
    <property type="evidence" value="ECO:0007669"/>
    <property type="project" value="UniProtKB-EC"/>
</dbReference>
<feature type="domain" description="YqaJ viral recombinase" evidence="1">
    <location>
        <begin position="12"/>
        <end position="151"/>
    </location>
</feature>
<proteinExistence type="predicted"/>
<dbReference type="RefSeq" id="WP_082025682.1">
    <property type="nucleotide sequence ID" value="NZ_AP014648.1"/>
</dbReference>
<dbReference type="InterPro" id="IPR019080">
    <property type="entry name" value="YqaJ_viral_recombinase"/>
</dbReference>
<evidence type="ECO:0000259" key="1">
    <source>
        <dbReference type="Pfam" id="PF09588"/>
    </source>
</evidence>
<dbReference type="InterPro" id="IPR017482">
    <property type="entry name" value="Lambda-type_endonuclease"/>
</dbReference>
<reference evidence="2 3" key="1">
    <citation type="submission" date="2014-09" db="EMBL/GenBank/DDBJ databases">
        <title>Genome sequencing of Methyloceanibacter caenitepidi Gela4.</title>
        <authorList>
            <person name="Takeuchi M."/>
            <person name="Susumu S."/>
            <person name="Kamagata Y."/>
            <person name="Oshima K."/>
            <person name="Hattori M."/>
            <person name="Iwasaki W."/>
        </authorList>
    </citation>
    <scope>NUCLEOTIDE SEQUENCE [LARGE SCALE GENOMIC DNA]</scope>
    <source>
        <strain evidence="2 3">Gela4</strain>
    </source>
</reference>
<sequence>MNRLDFEQGSDEWKAARCGSLGASALHEAVAKTKSGWGAARANRMAALIIERLTGIPQDTYQNAAMLHGIETEPEARDAYEFRTGADVELCGLVLHPAIDGTHASPDGLVGADGLVEIKCPQPAQHLSTLLGETIPDKYVKQMQWQMRCCERAWCDFVSYSPAFPEAMRLHIQRVKYDGALVSALETDVSAFLVEADKKLAELRKMYGAEEPPLVSHREMMRQLQEPRPC</sequence>
<dbReference type="InterPro" id="IPR011335">
    <property type="entry name" value="Restrct_endonuc-II-like"/>
</dbReference>
<dbReference type="HOGENOM" id="CLU_065649_2_1_5"/>
<dbReference type="InterPro" id="IPR011604">
    <property type="entry name" value="PDDEXK-like_dom_sf"/>
</dbReference>
<dbReference type="EC" id="3.1.11.3" evidence="2"/>
<dbReference type="PANTHER" id="PTHR46609:SF6">
    <property type="entry name" value="EXONUCLEASE, PHAGE-TYPE_RECB, C-TERMINAL DOMAIN-CONTAINING PROTEIN-RELATED"/>
    <property type="match status" value="1"/>
</dbReference>
<dbReference type="NCBIfam" id="TIGR03033">
    <property type="entry name" value="phage_rel_nuc"/>
    <property type="match status" value="1"/>
</dbReference>
<organism evidence="2 3">
    <name type="scientific">Methyloceanibacter caenitepidi</name>
    <dbReference type="NCBI Taxonomy" id="1384459"/>
    <lineage>
        <taxon>Bacteria</taxon>
        <taxon>Pseudomonadati</taxon>
        <taxon>Pseudomonadota</taxon>
        <taxon>Alphaproteobacteria</taxon>
        <taxon>Hyphomicrobiales</taxon>
        <taxon>Hyphomicrobiaceae</taxon>
        <taxon>Methyloceanibacter</taxon>
    </lineage>
</organism>
<dbReference type="CDD" id="cd22343">
    <property type="entry name" value="PDDEXK_lambda_exonuclease-like"/>
    <property type="match status" value="1"/>
</dbReference>
<dbReference type="Proteomes" id="UP000031643">
    <property type="component" value="Chromosome"/>
</dbReference>
<dbReference type="KEGG" id="mcg:GL4_2921"/>
<keyword evidence="3" id="KW-1185">Reference proteome</keyword>
<keyword evidence="2" id="KW-0269">Exonuclease</keyword>
<name>A0A0A8K8N6_9HYPH</name>
<dbReference type="EMBL" id="AP014648">
    <property type="protein sequence ID" value="BAQ18354.1"/>
    <property type="molecule type" value="Genomic_DNA"/>
</dbReference>
<dbReference type="Gene3D" id="3.90.320.10">
    <property type="match status" value="1"/>
</dbReference>
<dbReference type="STRING" id="1384459.GL4_2921"/>